<comment type="caution">
    <text evidence="1">The sequence shown here is derived from an EMBL/GenBank/DDBJ whole genome shotgun (WGS) entry which is preliminary data.</text>
</comment>
<dbReference type="EMBL" id="JAAOCX010000013">
    <property type="protein sequence ID" value="MBJ7633282.1"/>
    <property type="molecule type" value="Genomic_DNA"/>
</dbReference>
<dbReference type="Proteomes" id="UP000728106">
    <property type="component" value="Unassembled WGS sequence"/>
</dbReference>
<keyword evidence="5" id="KW-1185">Reference proteome</keyword>
<evidence type="ECO:0000313" key="2">
    <source>
        <dbReference type="EMBL" id="MBJ7633282.1"/>
    </source>
</evidence>
<gene>
    <name evidence="1" type="ORF">H7R52_08280</name>
    <name evidence="3" type="ORF">HAU20_02490</name>
    <name evidence="2" type="ORF">HAU43_09335</name>
</gene>
<reference evidence="1" key="2">
    <citation type="submission" date="2020-08" db="EMBL/GenBank/DDBJ databases">
        <title>Complete genome sequence of Weissella confusa strain FS54 provides insights into metabolic potential.</title>
        <authorList>
            <person name="Fhoula I."/>
            <person name="Najjari A."/>
            <person name="Lekired A."/>
            <person name="Bessrour-Aouam N."/>
            <person name="Jaballah S."/>
            <person name="Klibi N."/>
            <person name="Ouzari H.-I."/>
        </authorList>
    </citation>
    <scope>NUCLEOTIDE SEQUENCE</scope>
    <source>
        <strain evidence="1">FS54</strain>
    </source>
</reference>
<organism evidence="1 4">
    <name type="scientific">Weissella confusa</name>
    <name type="common">Lactobacillus confusus</name>
    <dbReference type="NCBI Taxonomy" id="1583"/>
    <lineage>
        <taxon>Bacteria</taxon>
        <taxon>Bacillati</taxon>
        <taxon>Bacillota</taxon>
        <taxon>Bacilli</taxon>
        <taxon>Lactobacillales</taxon>
        <taxon>Lactobacillaceae</taxon>
        <taxon>Weissella</taxon>
    </lineage>
</organism>
<proteinExistence type="predicted"/>
<protein>
    <submittedName>
        <fullName evidence="1">dUTPase</fullName>
    </submittedName>
</protein>
<reference evidence="2 5" key="3">
    <citation type="journal article" date="2021" name="Int. J. Food Microbiol.">
        <title>Safety demonstration of a microbial species for use in the food chain: Weissella confusa.</title>
        <authorList>
            <person name="Bourdichon F."/>
            <person name="Patrone V."/>
            <person name="Fontana A."/>
            <person name="Milani G."/>
            <person name="Morelli L."/>
        </authorList>
    </citation>
    <scope>NUCLEOTIDE SEQUENCE</scope>
    <source>
        <strain evidence="2">CCUG 30943</strain>
        <strain evidence="3 5">CCUG 43002</strain>
    </source>
</reference>
<dbReference type="STRING" id="1583.IV69_GL001296"/>
<evidence type="ECO:0000313" key="4">
    <source>
        <dbReference type="Proteomes" id="UP000650485"/>
    </source>
</evidence>
<dbReference type="Proteomes" id="UP000808038">
    <property type="component" value="Unassembled WGS sequence"/>
</dbReference>
<dbReference type="Proteomes" id="UP000650485">
    <property type="component" value="Unassembled WGS sequence"/>
</dbReference>
<dbReference type="EMBL" id="JAAOCP010000003">
    <property type="protein sequence ID" value="MBJ7638256.1"/>
    <property type="molecule type" value="Genomic_DNA"/>
</dbReference>
<sequence length="175" mass="19999">MTMDIAGYLREARESYRAVVADWENPIGPKDVLLNDYLNLDVSLSALMLRVEAINNDVPHNAVMTSNAEVKALYATAFAQFLLISLKQQWTHLMVLEDEDLAKFSRFPQMRLAHQFIGIKTMLLNSYHQKRQADFSHAWRSFLKLGLVELKLTQDDIDQEVRAVLDASDLDSPAF</sequence>
<reference evidence="2" key="1">
    <citation type="submission" date="2020-02" db="EMBL/GenBank/DDBJ databases">
        <authorList>
            <person name="Fontana A."/>
            <person name="Patrone V."/>
            <person name="Morelli L."/>
        </authorList>
    </citation>
    <scope>NUCLEOTIDE SEQUENCE</scope>
    <source>
        <strain evidence="2">CCUG 30943</strain>
        <strain evidence="3">CCUG 43002</strain>
    </source>
</reference>
<evidence type="ECO:0000313" key="5">
    <source>
        <dbReference type="Proteomes" id="UP000728106"/>
    </source>
</evidence>
<dbReference type="EMBL" id="JACSZT010000006">
    <property type="protein sequence ID" value="MBC6498673.1"/>
    <property type="molecule type" value="Genomic_DNA"/>
</dbReference>
<dbReference type="GeneID" id="57978285"/>
<evidence type="ECO:0000313" key="1">
    <source>
        <dbReference type="EMBL" id="MBC6498673.1"/>
    </source>
</evidence>
<name>A0A1K0FX63_WEICO</name>
<dbReference type="AlphaFoldDB" id="A0A1K0FX63"/>
<evidence type="ECO:0000313" key="3">
    <source>
        <dbReference type="EMBL" id="MBJ7638256.1"/>
    </source>
</evidence>
<dbReference type="RefSeq" id="WP_003609242.1">
    <property type="nucleotide sequence ID" value="NZ_ALXH01000101.1"/>
</dbReference>
<accession>A0A1K0FX63</accession>